<dbReference type="Proteomes" id="UP000697127">
    <property type="component" value="Unassembled WGS sequence"/>
</dbReference>
<reference evidence="5" key="1">
    <citation type="submission" date="2020-11" db="EMBL/GenBank/DDBJ databases">
        <title>Kefir isolates.</title>
        <authorList>
            <person name="Marcisauskas S."/>
            <person name="Kim Y."/>
            <person name="Blasche S."/>
        </authorList>
    </citation>
    <scope>NUCLEOTIDE SEQUENCE</scope>
    <source>
        <strain evidence="5">Olga-1</strain>
    </source>
</reference>
<keyword evidence="6" id="KW-1185">Reference proteome</keyword>
<dbReference type="GO" id="GO:0005739">
    <property type="term" value="C:mitochondrion"/>
    <property type="evidence" value="ECO:0007669"/>
    <property type="project" value="TreeGrafter"/>
</dbReference>
<proteinExistence type="predicted"/>
<dbReference type="Gene3D" id="3.90.226.10">
    <property type="entry name" value="2-enoyl-CoA Hydratase, Chain A, domain 1"/>
    <property type="match status" value="1"/>
</dbReference>
<dbReference type="AlphaFoldDB" id="A0A9P6WQJ5"/>
<protein>
    <recommendedName>
        <fullName evidence="2">3-hydroxyisobutyryl-CoA hydrolase</fullName>
        <ecNumber evidence="2">3.1.2.4</ecNumber>
    </recommendedName>
</protein>
<name>A0A9P6WQJ5_9ASCO</name>
<dbReference type="InterPro" id="IPR032259">
    <property type="entry name" value="HIBYL-CoA-H"/>
</dbReference>
<dbReference type="EMBL" id="PUHW01000036">
    <property type="protein sequence ID" value="KAG0690313.1"/>
    <property type="molecule type" value="Genomic_DNA"/>
</dbReference>
<dbReference type="Pfam" id="PF16113">
    <property type="entry name" value="ECH_2"/>
    <property type="match status" value="1"/>
</dbReference>
<comment type="caution">
    <text evidence="5">The sequence shown here is derived from an EMBL/GenBank/DDBJ whole genome shotgun (WGS) entry which is preliminary data.</text>
</comment>
<evidence type="ECO:0000256" key="1">
    <source>
        <dbReference type="ARBA" id="ARBA00001709"/>
    </source>
</evidence>
<dbReference type="EC" id="3.1.2.4" evidence="2"/>
<evidence type="ECO:0000313" key="6">
    <source>
        <dbReference type="Proteomes" id="UP000697127"/>
    </source>
</evidence>
<feature type="domain" description="Enoyl-CoA hydratase/isomerase" evidence="4">
    <location>
        <begin position="41"/>
        <end position="396"/>
    </location>
</feature>
<evidence type="ECO:0000256" key="2">
    <source>
        <dbReference type="ARBA" id="ARBA00011915"/>
    </source>
</evidence>
<dbReference type="GO" id="GO:0006574">
    <property type="term" value="P:L-valine catabolic process"/>
    <property type="evidence" value="ECO:0007669"/>
    <property type="project" value="TreeGrafter"/>
</dbReference>
<organism evidence="5 6">
    <name type="scientific">Pichia californica</name>
    <dbReference type="NCBI Taxonomy" id="460514"/>
    <lineage>
        <taxon>Eukaryota</taxon>
        <taxon>Fungi</taxon>
        <taxon>Dikarya</taxon>
        <taxon>Ascomycota</taxon>
        <taxon>Saccharomycotina</taxon>
        <taxon>Pichiomycetes</taxon>
        <taxon>Pichiales</taxon>
        <taxon>Pichiaceae</taxon>
        <taxon>Pichia</taxon>
    </lineage>
</organism>
<evidence type="ECO:0000259" key="4">
    <source>
        <dbReference type="Pfam" id="PF16113"/>
    </source>
</evidence>
<dbReference type="PANTHER" id="PTHR43176">
    <property type="entry name" value="3-HYDROXYISOBUTYRYL-COA HYDROLASE-RELATED"/>
    <property type="match status" value="1"/>
</dbReference>
<gene>
    <name evidence="5" type="ORF">C6P40_003237</name>
</gene>
<dbReference type="PANTHER" id="PTHR43176:SF3">
    <property type="entry name" value="3-HYDROXYISOBUTYRYL-COA HYDROLASE, MITOCHONDRIAL"/>
    <property type="match status" value="1"/>
</dbReference>
<dbReference type="GO" id="GO:0003860">
    <property type="term" value="F:3-hydroxyisobutyryl-CoA hydrolase activity"/>
    <property type="evidence" value="ECO:0007669"/>
    <property type="project" value="UniProtKB-EC"/>
</dbReference>
<keyword evidence="3" id="KW-0378">Hydrolase</keyword>
<dbReference type="NCBIfam" id="NF004127">
    <property type="entry name" value="PRK05617.1"/>
    <property type="match status" value="1"/>
</dbReference>
<accession>A0A9P6WQJ5</accession>
<evidence type="ECO:0000313" key="5">
    <source>
        <dbReference type="EMBL" id="KAG0690313.1"/>
    </source>
</evidence>
<dbReference type="InterPro" id="IPR045004">
    <property type="entry name" value="ECH_dom"/>
</dbReference>
<sequence length="522" mass="58935">MLSYSRLSLKNSKSLTISSLRTMATQAKENLVEFNVQGNSRTITLNRPGKLNALNTEMCNEIIPRLVEFSKSKSASLVLIKSNSPKAFCSGGDVVQCAKDNLKNDSNKSIEFFQSEYNLNYLLSIYGKPIVSLINGIVMGGGVGLSVHGAFRVVTESTRFAMPETSIGFFNDVGTSYWLPKVDANLGYYLSLTGDELTGFDTLLLGFGTHYVPSTRFPELANRLSELEIPNLFTDRRKNQLFNHNNSSQLFALVNSVIEEFTVEIPRNHKFKYSPEEINTIEKCFNPNTKKSIDDIITSLNEDGSKFALETIQKLNSKSPISLNLNWNMLLRNKNATIQESLTRELRLAAKLMTNYRNNDFNDFINNKLIEKNKSSTTSKYYPTLKDVQSSTVDELVSLDVYNPQVEIKGKDNEIEDKSSVEKLIESLNSLKINNFSNLGESVANYSNIPHHMGLPTQSEIEYYVKGSKNSKNQTPVSFAETIRYFRMKYDEKAGVDSKVKMVLNRKTKPNPIDDSFIEWIN</sequence>
<dbReference type="CDD" id="cd06558">
    <property type="entry name" value="crotonase-like"/>
    <property type="match status" value="1"/>
</dbReference>
<evidence type="ECO:0000256" key="3">
    <source>
        <dbReference type="ARBA" id="ARBA00022801"/>
    </source>
</evidence>
<dbReference type="SUPFAM" id="SSF52096">
    <property type="entry name" value="ClpP/crotonase"/>
    <property type="match status" value="1"/>
</dbReference>
<dbReference type="InterPro" id="IPR029045">
    <property type="entry name" value="ClpP/crotonase-like_dom_sf"/>
</dbReference>
<comment type="catalytic activity">
    <reaction evidence="1">
        <text>3-hydroxy-2-methylpropanoyl-CoA + H2O = 3-hydroxy-2-methylpropanoate + CoA + H(+)</text>
        <dbReference type="Rhea" id="RHEA:20888"/>
        <dbReference type="ChEBI" id="CHEBI:11805"/>
        <dbReference type="ChEBI" id="CHEBI:15377"/>
        <dbReference type="ChEBI" id="CHEBI:15378"/>
        <dbReference type="ChEBI" id="CHEBI:57287"/>
        <dbReference type="ChEBI" id="CHEBI:57340"/>
        <dbReference type="EC" id="3.1.2.4"/>
    </reaction>
</comment>